<keyword evidence="1" id="KW-0677">Repeat</keyword>
<feature type="repeat" description="Pumilio" evidence="2">
    <location>
        <begin position="697"/>
        <end position="732"/>
    </location>
</feature>
<feature type="compositionally biased region" description="Polar residues" evidence="3">
    <location>
        <begin position="912"/>
        <end position="922"/>
    </location>
</feature>
<dbReference type="VEuPathDB" id="TriTrypDB:TcIL3000_6_350"/>
<feature type="repeat" description="Pumilio" evidence="2">
    <location>
        <begin position="588"/>
        <end position="623"/>
    </location>
</feature>
<reference evidence="5" key="1">
    <citation type="journal article" date="2012" name="Proc. Natl. Acad. Sci. U.S.A.">
        <title>Antigenic diversity is generated by distinct evolutionary mechanisms in African trypanosome species.</title>
        <authorList>
            <person name="Jackson A.P."/>
            <person name="Berry A."/>
            <person name="Aslett M."/>
            <person name="Allison H.C."/>
            <person name="Burton P."/>
            <person name="Vavrova-Anderson J."/>
            <person name="Brown R."/>
            <person name="Browne H."/>
            <person name="Corton N."/>
            <person name="Hauser H."/>
            <person name="Gamble J."/>
            <person name="Gilderthorp R."/>
            <person name="Marcello L."/>
            <person name="McQuillan J."/>
            <person name="Otto T.D."/>
            <person name="Quail M.A."/>
            <person name="Sanders M.J."/>
            <person name="van Tonder A."/>
            <person name="Ginger M.L."/>
            <person name="Field M.C."/>
            <person name="Barry J.D."/>
            <person name="Hertz-Fowler C."/>
            <person name="Berriman M."/>
        </authorList>
    </citation>
    <scope>NUCLEOTIDE SEQUENCE</scope>
    <source>
        <strain evidence="5">IL3000</strain>
    </source>
</reference>
<feature type="repeat" description="Pumilio" evidence="2">
    <location>
        <begin position="660"/>
        <end position="696"/>
    </location>
</feature>
<gene>
    <name evidence="5" type="ORF">TCIL3000_6_350</name>
</gene>
<dbReference type="InterPro" id="IPR016024">
    <property type="entry name" value="ARM-type_fold"/>
</dbReference>
<dbReference type="PROSITE" id="PS50302">
    <property type="entry name" value="PUM"/>
    <property type="match status" value="5"/>
</dbReference>
<proteinExistence type="predicted"/>
<organism evidence="5">
    <name type="scientific">Trypanosoma congolense (strain IL3000)</name>
    <dbReference type="NCBI Taxonomy" id="1068625"/>
    <lineage>
        <taxon>Eukaryota</taxon>
        <taxon>Discoba</taxon>
        <taxon>Euglenozoa</taxon>
        <taxon>Kinetoplastea</taxon>
        <taxon>Metakinetoplastina</taxon>
        <taxon>Trypanosomatida</taxon>
        <taxon>Trypanosomatidae</taxon>
        <taxon>Trypanosoma</taxon>
        <taxon>Nannomonas</taxon>
    </lineage>
</organism>
<name>G0UN49_TRYCI</name>
<feature type="region of interest" description="Disordered" evidence="3">
    <location>
        <begin position="897"/>
        <end position="929"/>
    </location>
</feature>
<evidence type="ECO:0000256" key="2">
    <source>
        <dbReference type="PROSITE-ProRule" id="PRU00317"/>
    </source>
</evidence>
<protein>
    <submittedName>
        <fullName evidence="5">Putative pumillio RNA binding protein 4</fullName>
    </submittedName>
</protein>
<evidence type="ECO:0000259" key="4">
    <source>
        <dbReference type="PROSITE" id="PS50303"/>
    </source>
</evidence>
<feature type="region of interest" description="Disordered" evidence="3">
    <location>
        <begin position="951"/>
        <end position="998"/>
    </location>
</feature>
<accession>G0UN49</accession>
<dbReference type="AlphaFoldDB" id="G0UN49"/>
<feature type="region of interest" description="Disordered" evidence="3">
    <location>
        <begin position="340"/>
        <end position="361"/>
    </location>
</feature>
<dbReference type="PANTHER" id="PTHR12537">
    <property type="entry name" value="RNA BINDING PROTEIN PUMILIO-RELATED"/>
    <property type="match status" value="1"/>
</dbReference>
<dbReference type="InterPro" id="IPR033133">
    <property type="entry name" value="PUM-HD"/>
</dbReference>
<feature type="repeat" description="Pumilio" evidence="2">
    <location>
        <begin position="551"/>
        <end position="586"/>
    </location>
</feature>
<dbReference type="InterPro" id="IPR011989">
    <property type="entry name" value="ARM-like"/>
</dbReference>
<dbReference type="EMBL" id="HE575319">
    <property type="protein sequence ID" value="CCC90809.1"/>
    <property type="molecule type" value="Genomic_DNA"/>
</dbReference>
<dbReference type="SUPFAM" id="SSF48371">
    <property type="entry name" value="ARM repeat"/>
    <property type="match status" value="1"/>
</dbReference>
<dbReference type="PROSITE" id="PS50303">
    <property type="entry name" value="PUM_HD"/>
    <property type="match status" value="1"/>
</dbReference>
<evidence type="ECO:0000256" key="3">
    <source>
        <dbReference type="SAM" id="MobiDB-lite"/>
    </source>
</evidence>
<feature type="compositionally biased region" description="Basic residues" evidence="3">
    <location>
        <begin position="979"/>
        <end position="990"/>
    </location>
</feature>
<feature type="compositionally biased region" description="Basic and acidic residues" evidence="3">
    <location>
        <begin position="897"/>
        <end position="909"/>
    </location>
</feature>
<evidence type="ECO:0000256" key="1">
    <source>
        <dbReference type="ARBA" id="ARBA00022737"/>
    </source>
</evidence>
<dbReference type="PANTHER" id="PTHR12537:SF190">
    <property type="entry name" value="RNA BINDING PROTEIN, PUTATIVE-RELATED"/>
    <property type="match status" value="1"/>
</dbReference>
<dbReference type="Pfam" id="PF00806">
    <property type="entry name" value="PUF"/>
    <property type="match status" value="8"/>
</dbReference>
<evidence type="ECO:0000313" key="5">
    <source>
        <dbReference type="EMBL" id="CCC90809.1"/>
    </source>
</evidence>
<feature type="domain" description="PUM-HD" evidence="4">
    <location>
        <begin position="491"/>
        <end position="888"/>
    </location>
</feature>
<sequence>MMDDESMSCRLSTLLAQVAAVEAAREVERQQPAGPNAPTVNNIVERGERCAIAQGGGVMECAGDVWEQRRSTNMDVQQNSPWMHPQAFPHMIERPADTATDDLSPVQTSVSAATLLGGSPPVVDEGKPSVDGSVWTPCAYRHRESQQMGETAEGIATTPSISPTSACAGLTPSESAHGTGSKTAPTTIPIASASAVVPHKANDNICSSAPQLNDGLPGGVSEVPSAWVSRLDWGAEAEYMASSGGAGMQKGVTFSIFDKQNNNIARSLNELLGAANVVNDSSPLRPETNYCLSERFEAGSNVNSISGVPRPQVARPEKISPEEVDVLMGLADARFDPCNRRHQQQRKPYDTCTQRAGNPDDQPMFPLSSTWSMEDRIPAASLNSRSRDLDDILQWTELSLSRCTSRTSGVEQRDKNWNDGDGSGEPSMCFGDFPHVARPEVNRDDGVRLPTRMVHHRHYSSHPIMQQQRSVDVSSLRGGSVGSERCQSAPFTAAQVRSFEPMDPSRVAMQLSLHSGRIVKMASDQQGCRMLQSVLERYPYNSQEVQCIVTELLPVITSVMTDPYGNFLVQKLLEIAPNEERMHLLSYYISGSLCEVAVSPHGNYAVQKLIDSFRSKQEGKVVCLALQRGALWLMKDLNGSHVIQKLLQCIDQENLVFLYDIIVEHTVDVCNDKYGCCVVQKCMDHASALQLQRVKGALLPHMVPLSLNPYGNYVVTHIIGMHNSSLGRHVADEAARCVGPVLEVLCENKFASNVVEKIVRACSPNAKLELCNFLFKKSTISTVVPRELLCVDSGTEVHKQLQNYCQGGMQHQSMFPQQQVSGPLIHENTALESIVLNEYGNYVVQTMLTVLPISLELVQLLLLLHQLSPEIMKHNFGKRVGAKMEQARDRIMAHLQEREHSSSMGRHMDATGSASFATNRQPRSGGCGSALQVEQQEEDLIQTLFSSLKGLGSPMPHLGAPTRGTEPAPQRAEVPHGIRSQRRKQPHRGRKDSGVKYQ</sequence>
<dbReference type="GO" id="GO:0003729">
    <property type="term" value="F:mRNA binding"/>
    <property type="evidence" value="ECO:0007669"/>
    <property type="project" value="TreeGrafter"/>
</dbReference>
<dbReference type="SMART" id="SM00025">
    <property type="entry name" value="Pumilio"/>
    <property type="match status" value="8"/>
</dbReference>
<feature type="repeat" description="Pumilio" evidence="2">
    <location>
        <begin position="512"/>
        <end position="550"/>
    </location>
</feature>
<dbReference type="Gene3D" id="1.25.10.10">
    <property type="entry name" value="Leucine-rich Repeat Variant"/>
    <property type="match status" value="1"/>
</dbReference>
<dbReference type="GO" id="GO:0010608">
    <property type="term" value="P:post-transcriptional regulation of gene expression"/>
    <property type="evidence" value="ECO:0007669"/>
    <property type="project" value="TreeGrafter"/>
</dbReference>
<dbReference type="GO" id="GO:0005737">
    <property type="term" value="C:cytoplasm"/>
    <property type="evidence" value="ECO:0007669"/>
    <property type="project" value="TreeGrafter"/>
</dbReference>
<dbReference type="InterPro" id="IPR001313">
    <property type="entry name" value="Pumilio_RNA-bd_rpt"/>
</dbReference>